<evidence type="ECO:0000313" key="2">
    <source>
        <dbReference type="Proteomes" id="UP000469125"/>
    </source>
</evidence>
<keyword evidence="1" id="KW-0808">Transferase</keyword>
<evidence type="ECO:0000313" key="1">
    <source>
        <dbReference type="EMBL" id="MUK88015.1"/>
    </source>
</evidence>
<protein>
    <submittedName>
        <fullName evidence="1">Nucleotidyltransferase domain-containing protein</fullName>
    </submittedName>
</protein>
<sequence length="257" mass="30355">MKDTILRTLKQLEKDYEIKILFACEAGSRAWGLASSDSDYDVRFIYVHPTSYYLSIDPVINKRDVIEKTVNKQLDITGWELTKALRLFRKSNPSLLEWLHSDIIYYQAFSAIDYVNELQPIYFNAKACILHYLNMTKTNMKKIDQQKNIKLYLNMVRPVLAARWINNYEQFPPVKFHTLVHTLIPNSSLRDAIHLLAHNKITKNKVIDHIDMDRILTYINLEWQQLHKEVTSVEKKSVNRTEDLNQLFRNVLKEVWG</sequence>
<dbReference type="PANTHER" id="PTHR34817:SF2">
    <property type="entry name" value="NUCLEOTIDYLTRANSFERASE"/>
    <property type="match status" value="1"/>
</dbReference>
<organism evidence="1 2">
    <name type="scientific">Ornithinibacillus caprae</name>
    <dbReference type="NCBI Taxonomy" id="2678566"/>
    <lineage>
        <taxon>Bacteria</taxon>
        <taxon>Bacillati</taxon>
        <taxon>Bacillota</taxon>
        <taxon>Bacilli</taxon>
        <taxon>Bacillales</taxon>
        <taxon>Bacillaceae</taxon>
        <taxon>Ornithinibacillus</taxon>
    </lineage>
</organism>
<dbReference type="InterPro" id="IPR018775">
    <property type="entry name" value="RlaP"/>
</dbReference>
<gene>
    <name evidence="1" type="ORF">GMD78_06330</name>
</gene>
<accession>A0A6N8FF03</accession>
<reference evidence="1 2" key="1">
    <citation type="submission" date="2019-11" db="EMBL/GenBank/DDBJ databases">
        <authorList>
            <person name="Li X."/>
        </authorList>
    </citation>
    <scope>NUCLEOTIDE SEQUENCE [LARGE SCALE GENOMIC DNA]</scope>
    <source>
        <strain evidence="1 2">L9</strain>
    </source>
</reference>
<name>A0A6N8FF03_9BACI</name>
<dbReference type="Proteomes" id="UP000469125">
    <property type="component" value="Unassembled WGS sequence"/>
</dbReference>
<proteinExistence type="predicted"/>
<dbReference type="GO" id="GO:0016740">
    <property type="term" value="F:transferase activity"/>
    <property type="evidence" value="ECO:0007669"/>
    <property type="project" value="UniProtKB-KW"/>
</dbReference>
<comment type="caution">
    <text evidence="1">The sequence shown here is derived from an EMBL/GenBank/DDBJ whole genome shotgun (WGS) entry which is preliminary data.</text>
</comment>
<keyword evidence="2" id="KW-1185">Reference proteome</keyword>
<dbReference type="RefSeq" id="WP_155668001.1">
    <property type="nucleotide sequence ID" value="NZ_WOCA01000003.1"/>
</dbReference>
<dbReference type="Pfam" id="PF10127">
    <property type="entry name" value="RlaP"/>
    <property type="match status" value="1"/>
</dbReference>
<dbReference type="AlphaFoldDB" id="A0A6N8FF03"/>
<dbReference type="PANTHER" id="PTHR34817">
    <property type="entry name" value="NUCLEOTIDYLTRANSFERASE"/>
    <property type="match status" value="1"/>
</dbReference>
<dbReference type="EMBL" id="WOCA01000003">
    <property type="protein sequence ID" value="MUK88015.1"/>
    <property type="molecule type" value="Genomic_DNA"/>
</dbReference>